<dbReference type="AlphaFoldDB" id="W4LLN7"/>
<dbReference type="PANTHER" id="PTHR43244:SF1">
    <property type="entry name" value="5,10-METHYLENETETRAHYDROMETHANOPTERIN REDUCTASE"/>
    <property type="match status" value="1"/>
</dbReference>
<dbReference type="PANTHER" id="PTHR43244">
    <property type="match status" value="1"/>
</dbReference>
<dbReference type="Pfam" id="PF00296">
    <property type="entry name" value="Bac_luciferase"/>
    <property type="match status" value="1"/>
</dbReference>
<evidence type="ECO:0000313" key="3">
    <source>
        <dbReference type="EMBL" id="ETW98799.1"/>
    </source>
</evidence>
<name>W4LLN7_ENTF1</name>
<accession>W4LLN7</accession>
<evidence type="ECO:0000256" key="1">
    <source>
        <dbReference type="ARBA" id="ARBA00023002"/>
    </source>
</evidence>
<dbReference type="InterPro" id="IPR011251">
    <property type="entry name" value="Luciferase-like_dom"/>
</dbReference>
<sequence length="330" mass="36182">MKRLGMALVPQRGISMPDYIAMAQLAEQQGYDVIWGAESNGYELFSFLSVLLSQTQRIKVAPGIASIFTRTPAFMAMSAATWHLIAPGRSLLGLGVSTRIIVGNWHGLTWDQPLGRTAEYVDMLRRALRGERLVHQGQFYTSEQFRLAVEAPGEMPIYLAAVNTKMLRLAGEIADGVLLTWVPLDAVHQVVAEIRAGAQAAGRNPQDVNIAMYLRTCVTDDRSSALEWLRRDITGYTVADVYSRVFRRFGFQAEVDAMQAAWQRGDRALATAQIADRMVDALGVIGTADACREKVEAFAAAGVDEPIILPFTPQADALPAYQQTISAFSA</sequence>
<feature type="domain" description="Luciferase-like" evidence="2">
    <location>
        <begin position="15"/>
        <end position="305"/>
    </location>
</feature>
<dbReference type="GO" id="GO:0016705">
    <property type="term" value="F:oxidoreductase activity, acting on paired donors, with incorporation or reduction of molecular oxygen"/>
    <property type="evidence" value="ECO:0007669"/>
    <property type="project" value="InterPro"/>
</dbReference>
<comment type="caution">
    <text evidence="3">The sequence shown here is derived from an EMBL/GenBank/DDBJ whole genome shotgun (WGS) entry which is preliminary data.</text>
</comment>
<evidence type="ECO:0000259" key="2">
    <source>
        <dbReference type="Pfam" id="PF00296"/>
    </source>
</evidence>
<dbReference type="HOGENOM" id="CLU_027853_5_0_7"/>
<dbReference type="NCBIfam" id="TIGR03841">
    <property type="entry name" value="F420_Rv3093c"/>
    <property type="match status" value="1"/>
</dbReference>
<dbReference type="Gene3D" id="3.20.20.30">
    <property type="entry name" value="Luciferase-like domain"/>
    <property type="match status" value="1"/>
</dbReference>
<evidence type="ECO:0000313" key="4">
    <source>
        <dbReference type="Proteomes" id="UP000019141"/>
    </source>
</evidence>
<organism evidence="3 4">
    <name type="scientific">Entotheonella factor</name>
    <dbReference type="NCBI Taxonomy" id="1429438"/>
    <lineage>
        <taxon>Bacteria</taxon>
        <taxon>Pseudomonadati</taxon>
        <taxon>Nitrospinota/Tectimicrobiota group</taxon>
        <taxon>Candidatus Tectimicrobiota</taxon>
        <taxon>Candidatus Entotheonellia</taxon>
        <taxon>Candidatus Entotheonellales</taxon>
        <taxon>Candidatus Entotheonellaceae</taxon>
        <taxon>Candidatus Entotheonella</taxon>
    </lineage>
</organism>
<dbReference type="InterPro" id="IPR050564">
    <property type="entry name" value="F420-G6PD/mer"/>
</dbReference>
<gene>
    <name evidence="3" type="ORF">ETSY1_17380</name>
</gene>
<dbReference type="EMBL" id="AZHW01000518">
    <property type="protein sequence ID" value="ETW98799.1"/>
    <property type="molecule type" value="Genomic_DNA"/>
</dbReference>
<proteinExistence type="predicted"/>
<protein>
    <recommendedName>
        <fullName evidence="2">Luciferase-like domain-containing protein</fullName>
    </recommendedName>
</protein>
<dbReference type="SUPFAM" id="SSF51679">
    <property type="entry name" value="Bacterial luciferase-like"/>
    <property type="match status" value="1"/>
</dbReference>
<dbReference type="InterPro" id="IPR036661">
    <property type="entry name" value="Luciferase-like_sf"/>
</dbReference>
<dbReference type="Proteomes" id="UP000019141">
    <property type="component" value="Unassembled WGS sequence"/>
</dbReference>
<dbReference type="CDD" id="cd01097">
    <property type="entry name" value="Tetrahydromethanopterin_reductase"/>
    <property type="match status" value="1"/>
</dbReference>
<keyword evidence="1" id="KW-0560">Oxidoreductase</keyword>
<dbReference type="InterPro" id="IPR022526">
    <property type="entry name" value="F420_Rv3093c"/>
</dbReference>
<reference evidence="3 4" key="1">
    <citation type="journal article" date="2014" name="Nature">
        <title>An environmental bacterial taxon with a large and distinct metabolic repertoire.</title>
        <authorList>
            <person name="Wilson M.C."/>
            <person name="Mori T."/>
            <person name="Ruckert C."/>
            <person name="Uria A.R."/>
            <person name="Helf M.J."/>
            <person name="Takada K."/>
            <person name="Gernert C."/>
            <person name="Steffens U.A."/>
            <person name="Heycke N."/>
            <person name="Schmitt S."/>
            <person name="Rinke C."/>
            <person name="Helfrich E.J."/>
            <person name="Brachmann A.O."/>
            <person name="Gurgui C."/>
            <person name="Wakimoto T."/>
            <person name="Kracht M."/>
            <person name="Crusemann M."/>
            <person name="Hentschel U."/>
            <person name="Abe I."/>
            <person name="Matsunaga S."/>
            <person name="Kalinowski J."/>
            <person name="Takeyama H."/>
            <person name="Piel J."/>
        </authorList>
    </citation>
    <scope>NUCLEOTIDE SEQUENCE [LARGE SCALE GENOMIC DNA]</scope>
    <source>
        <strain evidence="4">TSY1</strain>
    </source>
</reference>
<keyword evidence="4" id="KW-1185">Reference proteome</keyword>